<keyword evidence="6" id="KW-0256">Endoplasmic reticulum</keyword>
<keyword evidence="4 13" id="KW-0812">Transmembrane</keyword>
<dbReference type="InterPro" id="IPR039731">
    <property type="entry name" value="Rce1"/>
</dbReference>
<dbReference type="InterPro" id="IPR003675">
    <property type="entry name" value="Rce1/LyrA-like_dom"/>
</dbReference>
<keyword evidence="8 13" id="KW-0472">Membrane</keyword>
<name>A0A6M2DUH6_XENCH</name>
<evidence type="ECO:0000256" key="4">
    <source>
        <dbReference type="ARBA" id="ARBA00022692"/>
    </source>
</evidence>
<protein>
    <recommendedName>
        <fullName evidence="12">CAAX prenyl protease 2</fullName>
        <ecNumber evidence="11">3.4.26.1</ecNumber>
    </recommendedName>
    <alternativeName>
        <fullName evidence="9">Farnesylated proteins-converting enzyme 2</fullName>
    </alternativeName>
</protein>
<accession>A0A6M2DUH6</accession>
<evidence type="ECO:0000256" key="8">
    <source>
        <dbReference type="ARBA" id="ARBA00023136"/>
    </source>
</evidence>
<evidence type="ECO:0000256" key="13">
    <source>
        <dbReference type="SAM" id="Phobius"/>
    </source>
</evidence>
<dbReference type="PANTHER" id="PTHR13046">
    <property type="entry name" value="PROTEASE U48 CAAX PRENYL PROTEASE RCE1"/>
    <property type="match status" value="1"/>
</dbReference>
<dbReference type="PANTHER" id="PTHR13046:SF0">
    <property type="entry name" value="CAAX PRENYL PROTEASE 2"/>
    <property type="match status" value="1"/>
</dbReference>
<dbReference type="EMBL" id="GIIL01006280">
    <property type="protein sequence ID" value="NOV50006.1"/>
    <property type="molecule type" value="Transcribed_RNA"/>
</dbReference>
<dbReference type="GO" id="GO:0071586">
    <property type="term" value="P:CAAX-box protein processing"/>
    <property type="evidence" value="ECO:0007669"/>
    <property type="project" value="InterPro"/>
</dbReference>
<evidence type="ECO:0000256" key="12">
    <source>
        <dbReference type="ARBA" id="ARBA00049763"/>
    </source>
</evidence>
<evidence type="ECO:0000256" key="10">
    <source>
        <dbReference type="ARBA" id="ARBA00047280"/>
    </source>
</evidence>
<dbReference type="Pfam" id="PF02517">
    <property type="entry name" value="Rce1-like"/>
    <property type="match status" value="1"/>
</dbReference>
<evidence type="ECO:0000256" key="3">
    <source>
        <dbReference type="ARBA" id="ARBA00022670"/>
    </source>
</evidence>
<dbReference type="GO" id="GO:0004222">
    <property type="term" value="F:metalloendopeptidase activity"/>
    <property type="evidence" value="ECO:0007669"/>
    <property type="project" value="InterPro"/>
</dbReference>
<feature type="transmembrane region" description="Helical" evidence="13">
    <location>
        <begin position="142"/>
        <end position="163"/>
    </location>
</feature>
<proteinExistence type="inferred from homology"/>
<evidence type="ECO:0000256" key="2">
    <source>
        <dbReference type="ARBA" id="ARBA00006897"/>
    </source>
</evidence>
<comment type="subcellular location">
    <subcellularLocation>
        <location evidence="1">Endoplasmic reticulum membrane</location>
        <topology evidence="1">Multi-pass membrane protein</topology>
    </subcellularLocation>
</comment>
<dbReference type="GO" id="GO:0005789">
    <property type="term" value="C:endoplasmic reticulum membrane"/>
    <property type="evidence" value="ECO:0007669"/>
    <property type="project" value="UniProtKB-SubCell"/>
</dbReference>
<dbReference type="EC" id="3.4.26.1" evidence="11"/>
<evidence type="ECO:0000256" key="11">
    <source>
        <dbReference type="ARBA" id="ARBA00049729"/>
    </source>
</evidence>
<comment type="similarity">
    <text evidence="2">Belongs to the peptidase U48 family.</text>
</comment>
<keyword evidence="3 15" id="KW-0645">Protease</keyword>
<keyword evidence="5" id="KW-0378">Hydrolase</keyword>
<reference evidence="15" key="1">
    <citation type="submission" date="2020-03" db="EMBL/GenBank/DDBJ databases">
        <title>Transcriptomic Profiling of the Digestive Tract of the Rat Flea, Xenopsylla cheopis, Following Blood Feeding and Infection with Yersinia pestis.</title>
        <authorList>
            <person name="Bland D.M."/>
            <person name="Martens C.A."/>
            <person name="Virtaneva K."/>
            <person name="Kanakabandi K."/>
            <person name="Long D."/>
            <person name="Rosenke R."/>
            <person name="Saturday G.A."/>
            <person name="Hoyt F.H."/>
            <person name="Bruno D.P."/>
            <person name="Ribeiro J.M.C."/>
            <person name="Hinnebusch J."/>
        </authorList>
    </citation>
    <scope>NUCLEOTIDE SEQUENCE</scope>
</reference>
<evidence type="ECO:0000256" key="6">
    <source>
        <dbReference type="ARBA" id="ARBA00022824"/>
    </source>
</evidence>
<feature type="transmembrane region" description="Helical" evidence="13">
    <location>
        <begin position="82"/>
        <end position="101"/>
    </location>
</feature>
<evidence type="ECO:0000256" key="5">
    <source>
        <dbReference type="ARBA" id="ARBA00022801"/>
    </source>
</evidence>
<feature type="transmembrane region" description="Helical" evidence="13">
    <location>
        <begin position="43"/>
        <end position="61"/>
    </location>
</feature>
<evidence type="ECO:0000256" key="9">
    <source>
        <dbReference type="ARBA" id="ARBA00032607"/>
    </source>
</evidence>
<keyword evidence="7 13" id="KW-1133">Transmembrane helix</keyword>
<evidence type="ECO:0000313" key="15">
    <source>
        <dbReference type="EMBL" id="NOV50006.1"/>
    </source>
</evidence>
<dbReference type="AlphaFoldDB" id="A0A6M2DUH6"/>
<evidence type="ECO:0000256" key="7">
    <source>
        <dbReference type="ARBA" id="ARBA00022989"/>
    </source>
</evidence>
<evidence type="ECO:0000256" key="1">
    <source>
        <dbReference type="ARBA" id="ARBA00004477"/>
    </source>
</evidence>
<organism evidence="15">
    <name type="scientific">Xenopsylla cheopis</name>
    <name type="common">Oriental rat flea</name>
    <name type="synonym">Pulex cheopis</name>
    <dbReference type="NCBI Taxonomy" id="163159"/>
    <lineage>
        <taxon>Eukaryota</taxon>
        <taxon>Metazoa</taxon>
        <taxon>Ecdysozoa</taxon>
        <taxon>Arthropoda</taxon>
        <taxon>Hexapoda</taxon>
        <taxon>Insecta</taxon>
        <taxon>Pterygota</taxon>
        <taxon>Neoptera</taxon>
        <taxon>Endopterygota</taxon>
        <taxon>Siphonaptera</taxon>
        <taxon>Pulicidae</taxon>
        <taxon>Xenopsyllinae</taxon>
        <taxon>Xenopsylla</taxon>
    </lineage>
</organism>
<comment type="catalytic activity">
    <reaction evidence="10">
        <text>Hydrolyzes the peptide bond -P2-(S-farnesyl or geranylgeranyl)C-P1'-P2'-P3'-COOH where P1' and P2' are amino acids with aliphatic sidechains and P3' is any C-terminal residue.</text>
        <dbReference type="EC" id="3.4.26.1"/>
    </reaction>
</comment>
<feature type="transmembrane region" description="Helical" evidence="13">
    <location>
        <begin position="184"/>
        <end position="206"/>
    </location>
</feature>
<evidence type="ECO:0000259" key="14">
    <source>
        <dbReference type="Pfam" id="PF02517"/>
    </source>
</evidence>
<sequence length="283" mass="32460">MSVTICLSSVGACFLLSITYVASLYIWSSSHPRDHPLTIKRRFFSVFIMMFISPMFLYILGSRELFQKATIWELLGFRIEGIFNASLIPLLLTMVLFLGPISMTQCSNFNSTEYMSNFTNLIWLRNHIVAPLSEEFTFRACMLPLLMQCFGNTASILICPLFFGVAHFHHMLERLKSGMDLKTAIIISLFQFLYTTLFGVYSAYLFVRTGHFAAPFIVHAFCNHMGFPNFQEALSYKSPKKERVCSLFLLGLLLWGLLLEPTTKPDLFSNHLYNLNKEEDIKS</sequence>
<feature type="domain" description="CAAX prenyl protease 2/Lysostaphin resistance protein A-like" evidence="14">
    <location>
        <begin position="120"/>
        <end position="225"/>
    </location>
</feature>